<protein>
    <submittedName>
        <fullName evidence="3">Selenocysteine lyase/Cysteine desulfurase</fullName>
    </submittedName>
</protein>
<reference evidence="3 4" key="1">
    <citation type="submission" date="2016-10" db="EMBL/GenBank/DDBJ databases">
        <authorList>
            <person name="de Groot N.N."/>
        </authorList>
    </citation>
    <scope>NUCLEOTIDE SEQUENCE [LARGE SCALE GENOMIC DNA]</scope>
    <source>
        <strain evidence="3 4">DSM 29340</strain>
    </source>
</reference>
<dbReference type="AlphaFoldDB" id="A0A1H7AHG5"/>
<dbReference type="InterPro" id="IPR015424">
    <property type="entry name" value="PyrdxlP-dep_Trfase"/>
</dbReference>
<gene>
    <name evidence="3" type="ORF">SAMN05444007_10610</name>
</gene>
<keyword evidence="4" id="KW-1185">Reference proteome</keyword>
<sequence>MIFDTFRDSIAQDARTDRLRSGLIGEGMPIPGLFGDVPLVYADYVASGRALRQVERFVSEDVLPYYANSHTEASFCGSYITRMRRAARAEIARIVGAHPDDAVIFAGSGATAGLNRLVNLLGLARAEDAVVLIGPYEHHSNILPWRESGARVIEIPEAPEGGPDLAALERTLDEVSGADLVIGSFSAASNVTGIITDPDPVTRMLKRHGALAIWDYAGAGPYLPIDMGSGDVRKDAIVVSPHKFPGGPGASGILVVNAAAVQTARPSWPGGGTVSFVSPWRHDYVDDLAAREEAGTPNVIGDIRAALAFLVKDAVGAEFIAEREARYNRMALDGWRDNPHLTLLGAEAGHRLPIFSFLVRDAEGQPVHQQLFTRMLSDIHGIQARGGCACAGPYAHRLLGIDRAASDALHADLAAGRELRKPGWVRLNLSYLMDEATVRFIIDSVNDLSRRTGEYSRHYRADPATARFTGRAA</sequence>
<dbReference type="OrthoDB" id="9804366at2"/>
<dbReference type="PANTHER" id="PTHR43686">
    <property type="entry name" value="SULFURTRANSFERASE-RELATED"/>
    <property type="match status" value="1"/>
</dbReference>
<dbReference type="InterPro" id="IPR000192">
    <property type="entry name" value="Aminotrans_V_dom"/>
</dbReference>
<dbReference type="InterPro" id="IPR015421">
    <property type="entry name" value="PyrdxlP-dep_Trfase_major"/>
</dbReference>
<dbReference type="STRING" id="1227549.SAMN05444007_10610"/>
<dbReference type="RefSeq" id="WP_092366556.1">
    <property type="nucleotide sequence ID" value="NZ_BMGV01000006.1"/>
</dbReference>
<feature type="domain" description="Aminotransferase class V" evidence="2">
    <location>
        <begin position="40"/>
        <end position="397"/>
    </location>
</feature>
<keyword evidence="1" id="KW-0663">Pyridoxal phosphate</keyword>
<dbReference type="GO" id="GO:0016829">
    <property type="term" value="F:lyase activity"/>
    <property type="evidence" value="ECO:0007669"/>
    <property type="project" value="UniProtKB-KW"/>
</dbReference>
<dbReference type="Gene3D" id="3.40.640.10">
    <property type="entry name" value="Type I PLP-dependent aspartate aminotransferase-like (Major domain)"/>
    <property type="match status" value="1"/>
</dbReference>
<keyword evidence="3" id="KW-0456">Lyase</keyword>
<dbReference type="PANTHER" id="PTHR43686:SF1">
    <property type="entry name" value="AMINOTRAN_5 DOMAIN-CONTAINING PROTEIN"/>
    <property type="match status" value="1"/>
</dbReference>
<name>A0A1H7AHG5_9RHOB</name>
<dbReference type="Gene3D" id="3.90.1150.10">
    <property type="entry name" value="Aspartate Aminotransferase, domain 1"/>
    <property type="match status" value="1"/>
</dbReference>
<dbReference type="Pfam" id="PF00266">
    <property type="entry name" value="Aminotran_5"/>
    <property type="match status" value="1"/>
</dbReference>
<dbReference type="EMBL" id="FNYD01000006">
    <property type="protein sequence ID" value="SEJ64004.1"/>
    <property type="molecule type" value="Genomic_DNA"/>
</dbReference>
<accession>A0A1H7AHG5</accession>
<dbReference type="Proteomes" id="UP000199379">
    <property type="component" value="Unassembled WGS sequence"/>
</dbReference>
<evidence type="ECO:0000313" key="4">
    <source>
        <dbReference type="Proteomes" id="UP000199379"/>
    </source>
</evidence>
<organism evidence="3 4">
    <name type="scientific">Cribrihabitans marinus</name>
    <dbReference type="NCBI Taxonomy" id="1227549"/>
    <lineage>
        <taxon>Bacteria</taxon>
        <taxon>Pseudomonadati</taxon>
        <taxon>Pseudomonadota</taxon>
        <taxon>Alphaproteobacteria</taxon>
        <taxon>Rhodobacterales</taxon>
        <taxon>Paracoccaceae</taxon>
        <taxon>Cribrihabitans</taxon>
    </lineage>
</organism>
<proteinExistence type="predicted"/>
<evidence type="ECO:0000313" key="3">
    <source>
        <dbReference type="EMBL" id="SEJ64004.1"/>
    </source>
</evidence>
<evidence type="ECO:0000256" key="1">
    <source>
        <dbReference type="ARBA" id="ARBA00022898"/>
    </source>
</evidence>
<dbReference type="InterPro" id="IPR015422">
    <property type="entry name" value="PyrdxlP-dep_Trfase_small"/>
</dbReference>
<dbReference type="SUPFAM" id="SSF53383">
    <property type="entry name" value="PLP-dependent transferases"/>
    <property type="match status" value="1"/>
</dbReference>
<evidence type="ECO:0000259" key="2">
    <source>
        <dbReference type="Pfam" id="PF00266"/>
    </source>
</evidence>